<dbReference type="InterPro" id="IPR036737">
    <property type="entry name" value="OmpA-like_sf"/>
</dbReference>
<dbReference type="PANTHER" id="PTHR30329">
    <property type="entry name" value="STATOR ELEMENT OF FLAGELLAR MOTOR COMPLEX"/>
    <property type="match status" value="1"/>
</dbReference>
<comment type="caution">
    <text evidence="8">The sequence shown here is derived from an EMBL/GenBank/DDBJ whole genome shotgun (WGS) entry which is preliminary data.</text>
</comment>
<sequence>MALPLVASALVLSSCAATVDRMADAAGRAVDRQVDYRTDRAVRSAIDGMFDAGENAVRCVFTDQACIERAQRDGAPVVMTDARGTPVDRSGTPVTTANAEDAVVRAGGPGVSGVDANYDFVPGERALFEEDFSRDNVGDFPRRLTFREGSMEIVSYAGGRALQAKTDGEFDVVLPETAPETFTVEIDYFGNEDYNDFRFFFVGPDGERAGTNAIVVDNYAGTGVGRLVREDGVVEAVQDDRRIQTQTLPIRVMADGAYVKVFVGEERVANVPNADLGRSDRLRFELTDVRQKPIYFASIRVAAGGRDLYGALQAEGRVVTEGIFFDTASATLQPESFAVVQEIAAMMEEHPDLRIRIEGHTDNTGDAASNQSLSERRAAAVRTMLTGLGIAASRLESAGMGQTQPVASNDTEAGRAQNRRVELVRL</sequence>
<dbReference type="Gene3D" id="3.30.1330.60">
    <property type="entry name" value="OmpA-like domain"/>
    <property type="match status" value="1"/>
</dbReference>
<keyword evidence="3" id="KW-0998">Cell outer membrane</keyword>
<organism evidence="8 9">
    <name type="scientific">Rubrivirga marina</name>
    <dbReference type="NCBI Taxonomy" id="1196024"/>
    <lineage>
        <taxon>Bacteria</taxon>
        <taxon>Pseudomonadati</taxon>
        <taxon>Rhodothermota</taxon>
        <taxon>Rhodothermia</taxon>
        <taxon>Rhodothermales</taxon>
        <taxon>Rubricoccaceae</taxon>
        <taxon>Rubrivirga</taxon>
    </lineage>
</organism>
<name>A0A271J0L1_9BACT</name>
<evidence type="ECO:0000259" key="7">
    <source>
        <dbReference type="PROSITE" id="PS51123"/>
    </source>
</evidence>
<keyword evidence="6" id="KW-0732">Signal</keyword>
<dbReference type="GO" id="GO:0009279">
    <property type="term" value="C:cell outer membrane"/>
    <property type="evidence" value="ECO:0007669"/>
    <property type="project" value="UniProtKB-SubCell"/>
</dbReference>
<dbReference type="Pfam" id="PF00691">
    <property type="entry name" value="OmpA"/>
    <property type="match status" value="1"/>
</dbReference>
<dbReference type="InterPro" id="IPR050330">
    <property type="entry name" value="Bact_OuterMem_StrucFunc"/>
</dbReference>
<feature type="region of interest" description="Disordered" evidence="5">
    <location>
        <begin position="399"/>
        <end position="418"/>
    </location>
</feature>
<dbReference type="InterPro" id="IPR006665">
    <property type="entry name" value="OmpA-like"/>
</dbReference>
<dbReference type="Proteomes" id="UP000216339">
    <property type="component" value="Unassembled WGS sequence"/>
</dbReference>
<keyword evidence="9" id="KW-1185">Reference proteome</keyword>
<proteinExistence type="predicted"/>
<evidence type="ECO:0000313" key="9">
    <source>
        <dbReference type="Proteomes" id="UP000216339"/>
    </source>
</evidence>
<dbReference type="PROSITE" id="PS51123">
    <property type="entry name" value="OMPA_2"/>
    <property type="match status" value="1"/>
</dbReference>
<dbReference type="PANTHER" id="PTHR30329:SF21">
    <property type="entry name" value="LIPOPROTEIN YIAD-RELATED"/>
    <property type="match status" value="1"/>
</dbReference>
<evidence type="ECO:0000256" key="2">
    <source>
        <dbReference type="ARBA" id="ARBA00023136"/>
    </source>
</evidence>
<keyword evidence="2 4" id="KW-0472">Membrane</keyword>
<evidence type="ECO:0000256" key="3">
    <source>
        <dbReference type="ARBA" id="ARBA00023237"/>
    </source>
</evidence>
<evidence type="ECO:0000256" key="6">
    <source>
        <dbReference type="SAM" id="SignalP"/>
    </source>
</evidence>
<feature type="chain" id="PRO_5012537973" description="OmpA-like domain-containing protein" evidence="6">
    <location>
        <begin position="17"/>
        <end position="426"/>
    </location>
</feature>
<evidence type="ECO:0000313" key="8">
    <source>
        <dbReference type="EMBL" id="PAP76269.1"/>
    </source>
</evidence>
<protein>
    <recommendedName>
        <fullName evidence="7">OmpA-like domain-containing protein</fullName>
    </recommendedName>
</protein>
<dbReference type="CDD" id="cd07185">
    <property type="entry name" value="OmpA_C-like"/>
    <property type="match status" value="1"/>
</dbReference>
<evidence type="ECO:0000256" key="1">
    <source>
        <dbReference type="ARBA" id="ARBA00004442"/>
    </source>
</evidence>
<gene>
    <name evidence="8" type="ORF">BSZ37_07325</name>
</gene>
<dbReference type="AlphaFoldDB" id="A0A271J0L1"/>
<feature type="compositionally biased region" description="Polar residues" evidence="5">
    <location>
        <begin position="400"/>
        <end position="411"/>
    </location>
</feature>
<feature type="signal peptide" evidence="6">
    <location>
        <begin position="1"/>
        <end position="16"/>
    </location>
</feature>
<accession>A0A271J0L1</accession>
<evidence type="ECO:0000256" key="4">
    <source>
        <dbReference type="PROSITE-ProRule" id="PRU00473"/>
    </source>
</evidence>
<dbReference type="SUPFAM" id="SSF103088">
    <property type="entry name" value="OmpA-like"/>
    <property type="match status" value="1"/>
</dbReference>
<evidence type="ECO:0000256" key="5">
    <source>
        <dbReference type="SAM" id="MobiDB-lite"/>
    </source>
</evidence>
<comment type="subcellular location">
    <subcellularLocation>
        <location evidence="1">Cell outer membrane</location>
    </subcellularLocation>
</comment>
<dbReference type="EMBL" id="MQWD01000001">
    <property type="protein sequence ID" value="PAP76269.1"/>
    <property type="molecule type" value="Genomic_DNA"/>
</dbReference>
<dbReference type="PRINTS" id="PR01023">
    <property type="entry name" value="NAFLGMOTY"/>
</dbReference>
<dbReference type="InterPro" id="IPR006664">
    <property type="entry name" value="OMP_bac"/>
</dbReference>
<feature type="domain" description="OmpA-like" evidence="7">
    <location>
        <begin position="312"/>
        <end position="426"/>
    </location>
</feature>
<reference evidence="8 9" key="1">
    <citation type="submission" date="2016-11" db="EMBL/GenBank/DDBJ databases">
        <title>Study of marine rhodopsin-containing bacteria.</title>
        <authorList>
            <person name="Yoshizawa S."/>
            <person name="Kumagai Y."/>
            <person name="Kogure K."/>
        </authorList>
    </citation>
    <scope>NUCLEOTIDE SEQUENCE [LARGE SCALE GENOMIC DNA]</scope>
    <source>
        <strain evidence="8 9">SAORIC-28</strain>
    </source>
</reference>
<dbReference type="PRINTS" id="PR01021">
    <property type="entry name" value="OMPADOMAIN"/>
</dbReference>